<evidence type="ECO:0000256" key="3">
    <source>
        <dbReference type="ARBA" id="ARBA00022741"/>
    </source>
</evidence>
<accession>A0A8J3B4C1</accession>
<comment type="similarity">
    <text evidence="1">Belongs to the ABC transporter superfamily.</text>
</comment>
<dbReference type="SUPFAM" id="SSF52540">
    <property type="entry name" value="P-loop containing nucleoside triphosphate hydrolases"/>
    <property type="match status" value="1"/>
</dbReference>
<evidence type="ECO:0000256" key="2">
    <source>
        <dbReference type="ARBA" id="ARBA00022448"/>
    </source>
</evidence>
<dbReference type="PANTHER" id="PTHR43335:SF4">
    <property type="entry name" value="ABC TRANSPORTER, ATP-BINDING PROTEIN"/>
    <property type="match status" value="1"/>
</dbReference>
<keyword evidence="7" id="KW-1185">Reference proteome</keyword>
<keyword evidence="4 6" id="KW-0067">ATP-binding</keyword>
<reference evidence="6" key="1">
    <citation type="journal article" date="2014" name="Int. J. Syst. Evol. Microbiol.">
        <title>Complete genome sequence of Corynebacterium casei LMG S-19264T (=DSM 44701T), isolated from a smear-ripened cheese.</title>
        <authorList>
            <consortium name="US DOE Joint Genome Institute (JGI-PGF)"/>
            <person name="Walter F."/>
            <person name="Albersmeier A."/>
            <person name="Kalinowski J."/>
            <person name="Ruckert C."/>
        </authorList>
    </citation>
    <scope>NUCLEOTIDE SEQUENCE</scope>
    <source>
        <strain evidence="6">JCM 3090</strain>
    </source>
</reference>
<proteinExistence type="inferred from homology"/>
<keyword evidence="2" id="KW-0813">Transport</keyword>
<name>A0A8J3B4C1_9ACTN</name>
<dbReference type="InterPro" id="IPR003439">
    <property type="entry name" value="ABC_transporter-like_ATP-bd"/>
</dbReference>
<evidence type="ECO:0000313" key="6">
    <source>
        <dbReference type="EMBL" id="GGJ94770.1"/>
    </source>
</evidence>
<dbReference type="PROSITE" id="PS00211">
    <property type="entry name" value="ABC_TRANSPORTER_1"/>
    <property type="match status" value="1"/>
</dbReference>
<evidence type="ECO:0000313" key="7">
    <source>
        <dbReference type="Proteomes" id="UP000649739"/>
    </source>
</evidence>
<dbReference type="GO" id="GO:0016887">
    <property type="term" value="F:ATP hydrolysis activity"/>
    <property type="evidence" value="ECO:0007669"/>
    <property type="project" value="InterPro"/>
</dbReference>
<gene>
    <name evidence="6" type="ORF">GCM10010123_25750</name>
</gene>
<dbReference type="Pfam" id="PF00005">
    <property type="entry name" value="ABC_tran"/>
    <property type="match status" value="1"/>
</dbReference>
<sequence length="311" mass="33108">MAGYDDPSSTGARIIVKDLTKRYKKVTAVEGVTFDVEPGRVTGFLGPNGAGKTTTLRMILGLVRPTAGVATIDRIPYVKLNEPLQKVGALLDASMAHPGRTGLNHLRAICAAIGISQARADEVLSLVDLDVAGNQKFKTYSLGMRQRLGIAAALVAEPNVLILDEPANGLDPEGIRWLRHLLKRLAADGRTILVSSHLLSEMELMADDVVIIANGRLITQGSIRKVIADVSPQVSVFVRTPRAADLQAALTAAGAEAVEAYGRDGLTVLGKDAAMVGRVAFSAGIELHELRAESVDLETAFMKLMARVTIK</sequence>
<evidence type="ECO:0000256" key="1">
    <source>
        <dbReference type="ARBA" id="ARBA00005417"/>
    </source>
</evidence>
<evidence type="ECO:0000256" key="4">
    <source>
        <dbReference type="ARBA" id="ARBA00022840"/>
    </source>
</evidence>
<organism evidence="6 7">
    <name type="scientific">Pilimelia anulata</name>
    <dbReference type="NCBI Taxonomy" id="53371"/>
    <lineage>
        <taxon>Bacteria</taxon>
        <taxon>Bacillati</taxon>
        <taxon>Actinomycetota</taxon>
        <taxon>Actinomycetes</taxon>
        <taxon>Micromonosporales</taxon>
        <taxon>Micromonosporaceae</taxon>
        <taxon>Pilimelia</taxon>
    </lineage>
</organism>
<dbReference type="SMART" id="SM00382">
    <property type="entry name" value="AAA"/>
    <property type="match status" value="1"/>
</dbReference>
<dbReference type="AlphaFoldDB" id="A0A8J3B4C1"/>
<dbReference type="InterPro" id="IPR003593">
    <property type="entry name" value="AAA+_ATPase"/>
</dbReference>
<evidence type="ECO:0000259" key="5">
    <source>
        <dbReference type="PROSITE" id="PS50893"/>
    </source>
</evidence>
<dbReference type="PROSITE" id="PS50893">
    <property type="entry name" value="ABC_TRANSPORTER_2"/>
    <property type="match status" value="1"/>
</dbReference>
<keyword evidence="3" id="KW-0547">Nucleotide-binding</keyword>
<dbReference type="InterPro" id="IPR017871">
    <property type="entry name" value="ABC_transporter-like_CS"/>
</dbReference>
<dbReference type="CDD" id="cd03268">
    <property type="entry name" value="ABC_BcrA_bacitracin_resist"/>
    <property type="match status" value="1"/>
</dbReference>
<dbReference type="EMBL" id="BMQB01000005">
    <property type="protein sequence ID" value="GGJ94770.1"/>
    <property type="molecule type" value="Genomic_DNA"/>
</dbReference>
<feature type="domain" description="ABC transporter" evidence="5">
    <location>
        <begin position="14"/>
        <end position="239"/>
    </location>
</feature>
<dbReference type="Gene3D" id="3.40.50.300">
    <property type="entry name" value="P-loop containing nucleotide triphosphate hydrolases"/>
    <property type="match status" value="1"/>
</dbReference>
<protein>
    <submittedName>
        <fullName evidence="6">ABC transporter ATP-binding protein</fullName>
    </submittedName>
</protein>
<dbReference type="RefSeq" id="WP_189170363.1">
    <property type="nucleotide sequence ID" value="NZ_BMQB01000005.1"/>
</dbReference>
<comment type="caution">
    <text evidence="6">The sequence shown here is derived from an EMBL/GenBank/DDBJ whole genome shotgun (WGS) entry which is preliminary data.</text>
</comment>
<dbReference type="GO" id="GO:0005524">
    <property type="term" value="F:ATP binding"/>
    <property type="evidence" value="ECO:0007669"/>
    <property type="project" value="UniProtKB-KW"/>
</dbReference>
<dbReference type="InterPro" id="IPR027417">
    <property type="entry name" value="P-loop_NTPase"/>
</dbReference>
<dbReference type="PANTHER" id="PTHR43335">
    <property type="entry name" value="ABC TRANSPORTER, ATP-BINDING PROTEIN"/>
    <property type="match status" value="1"/>
</dbReference>
<dbReference type="Proteomes" id="UP000649739">
    <property type="component" value="Unassembled WGS sequence"/>
</dbReference>
<reference evidence="6" key="2">
    <citation type="submission" date="2020-09" db="EMBL/GenBank/DDBJ databases">
        <authorList>
            <person name="Sun Q."/>
            <person name="Ohkuma M."/>
        </authorList>
    </citation>
    <scope>NUCLEOTIDE SEQUENCE</scope>
    <source>
        <strain evidence="6">JCM 3090</strain>
    </source>
</reference>